<comment type="similarity">
    <text evidence="1">Belongs to the RelE toxin family.</text>
</comment>
<evidence type="ECO:0000256" key="2">
    <source>
        <dbReference type="ARBA" id="ARBA00022649"/>
    </source>
</evidence>
<keyword evidence="2" id="KW-1277">Toxin-antitoxin system</keyword>
<reference evidence="3 4" key="1">
    <citation type="journal article" date="2012" name="Appl. Environ. Microbiol.">
        <title>Draft genome sequence of a psychrotolerant sulfur-oxidizing bacterium, Sulfuricella denitrificans skB26, and proteomic insights into cold adaptation.</title>
        <authorList>
            <person name="Watanabe T."/>
            <person name="Kojima H."/>
            <person name="Fukui M."/>
        </authorList>
    </citation>
    <scope>NUCLEOTIDE SEQUENCE [LARGE SCALE GENOMIC DNA]</scope>
    <source>
        <strain evidence="4">skB26</strain>
    </source>
</reference>
<evidence type="ECO:0000256" key="1">
    <source>
        <dbReference type="ARBA" id="ARBA00006226"/>
    </source>
</evidence>
<evidence type="ECO:0000313" key="4">
    <source>
        <dbReference type="Proteomes" id="UP000015559"/>
    </source>
</evidence>
<dbReference type="STRING" id="1163617.SCD_n01428"/>
<dbReference type="PANTHER" id="PTHR35601">
    <property type="entry name" value="TOXIN RELE"/>
    <property type="match status" value="1"/>
</dbReference>
<keyword evidence="4" id="KW-1185">Reference proteome</keyword>
<organism evidence="3 4">
    <name type="scientific">Sulfuricella denitrificans (strain DSM 22764 / NBRC 105220 / skB26)</name>
    <dbReference type="NCBI Taxonomy" id="1163617"/>
    <lineage>
        <taxon>Bacteria</taxon>
        <taxon>Pseudomonadati</taxon>
        <taxon>Pseudomonadota</taxon>
        <taxon>Betaproteobacteria</taxon>
        <taxon>Nitrosomonadales</taxon>
        <taxon>Sulfuricellaceae</taxon>
        <taxon>Sulfuricella</taxon>
    </lineage>
</organism>
<accession>S6AGU9</accession>
<protein>
    <submittedName>
        <fullName evidence="3">RelE/StbE family addiction module toxin</fullName>
    </submittedName>
</protein>
<dbReference type="Gene3D" id="3.30.2310.20">
    <property type="entry name" value="RelE-like"/>
    <property type="match status" value="1"/>
</dbReference>
<dbReference type="Proteomes" id="UP000015559">
    <property type="component" value="Chromosome"/>
</dbReference>
<dbReference type="AlphaFoldDB" id="S6AGU9"/>
<sequence>MLTISEAVQDTPKYRLKFLPEALEEWNALDGSIKEVLRKALKKRLEQPRTPGAQLHADLRDCYKIKLRKQGYRLVYSVEDDVLVVLVLAIDKREGMAAYRSAVERLLAGKS</sequence>
<dbReference type="eggNOG" id="COG2026">
    <property type="taxonomic scope" value="Bacteria"/>
</dbReference>
<dbReference type="OrthoDB" id="9801234at2"/>
<dbReference type="InterPro" id="IPR035093">
    <property type="entry name" value="RelE/ParE_toxin_dom_sf"/>
</dbReference>
<dbReference type="HOGENOM" id="CLU_155761_0_1_4"/>
<dbReference type="InterPro" id="IPR007712">
    <property type="entry name" value="RelE/ParE_toxin"/>
</dbReference>
<dbReference type="EMBL" id="AP013066">
    <property type="protein sequence ID" value="BAN35251.1"/>
    <property type="molecule type" value="Genomic_DNA"/>
</dbReference>
<proteinExistence type="inferred from homology"/>
<dbReference type="KEGG" id="sdr:SCD_n01428"/>
<dbReference type="RefSeq" id="WP_009205794.1">
    <property type="nucleotide sequence ID" value="NC_022357.1"/>
</dbReference>
<evidence type="ECO:0000313" key="3">
    <source>
        <dbReference type="EMBL" id="BAN35251.1"/>
    </source>
</evidence>
<dbReference type="SUPFAM" id="SSF143011">
    <property type="entry name" value="RelE-like"/>
    <property type="match status" value="1"/>
</dbReference>
<dbReference type="Pfam" id="PF05016">
    <property type="entry name" value="ParE_toxin"/>
    <property type="match status" value="1"/>
</dbReference>
<gene>
    <name evidence="3" type="ORF">SCD_n01428</name>
</gene>
<name>S6AGU9_SULDS</name>
<dbReference type="PANTHER" id="PTHR35601:SF1">
    <property type="entry name" value="TOXIN RELE"/>
    <property type="match status" value="1"/>
</dbReference>